<organism evidence="2 3">
    <name type="scientific">Hebeloma cylindrosporum</name>
    <dbReference type="NCBI Taxonomy" id="76867"/>
    <lineage>
        <taxon>Eukaryota</taxon>
        <taxon>Fungi</taxon>
        <taxon>Dikarya</taxon>
        <taxon>Basidiomycota</taxon>
        <taxon>Agaricomycotina</taxon>
        <taxon>Agaricomycetes</taxon>
        <taxon>Agaricomycetidae</taxon>
        <taxon>Agaricales</taxon>
        <taxon>Agaricineae</taxon>
        <taxon>Hymenogastraceae</taxon>
        <taxon>Hebeloma</taxon>
    </lineage>
</organism>
<name>A0A0C3CSS1_HEBCY</name>
<evidence type="ECO:0000313" key="3">
    <source>
        <dbReference type="Proteomes" id="UP000053424"/>
    </source>
</evidence>
<gene>
    <name evidence="2" type="ORF">M413DRAFT_440629</name>
</gene>
<proteinExistence type="predicted"/>
<dbReference type="Proteomes" id="UP000053424">
    <property type="component" value="Unassembled WGS sequence"/>
</dbReference>
<feature type="region of interest" description="Disordered" evidence="1">
    <location>
        <begin position="125"/>
        <end position="160"/>
    </location>
</feature>
<evidence type="ECO:0000313" key="2">
    <source>
        <dbReference type="EMBL" id="KIM47099.1"/>
    </source>
</evidence>
<protein>
    <submittedName>
        <fullName evidence="2">Uncharacterized protein</fullName>
    </submittedName>
</protein>
<feature type="compositionally biased region" description="Polar residues" evidence="1">
    <location>
        <begin position="45"/>
        <end position="55"/>
    </location>
</feature>
<keyword evidence="3" id="KW-1185">Reference proteome</keyword>
<dbReference type="HOGENOM" id="CLU_1652355_0_0_1"/>
<feature type="compositionally biased region" description="Basic and acidic residues" evidence="1">
    <location>
        <begin position="144"/>
        <end position="160"/>
    </location>
</feature>
<reference evidence="2 3" key="1">
    <citation type="submission" date="2014-04" db="EMBL/GenBank/DDBJ databases">
        <authorList>
            <consortium name="DOE Joint Genome Institute"/>
            <person name="Kuo A."/>
            <person name="Gay G."/>
            <person name="Dore J."/>
            <person name="Kohler A."/>
            <person name="Nagy L.G."/>
            <person name="Floudas D."/>
            <person name="Copeland A."/>
            <person name="Barry K.W."/>
            <person name="Cichocki N."/>
            <person name="Veneault-Fourrey C."/>
            <person name="LaButti K."/>
            <person name="Lindquist E.A."/>
            <person name="Lipzen A."/>
            <person name="Lundell T."/>
            <person name="Morin E."/>
            <person name="Murat C."/>
            <person name="Sun H."/>
            <person name="Tunlid A."/>
            <person name="Henrissat B."/>
            <person name="Grigoriev I.V."/>
            <person name="Hibbett D.S."/>
            <person name="Martin F."/>
            <person name="Nordberg H.P."/>
            <person name="Cantor M.N."/>
            <person name="Hua S.X."/>
        </authorList>
    </citation>
    <scope>NUCLEOTIDE SEQUENCE [LARGE SCALE GENOMIC DNA]</scope>
    <source>
        <strain evidence="3">h7</strain>
    </source>
</reference>
<accession>A0A0C3CSS1</accession>
<evidence type="ECO:0000256" key="1">
    <source>
        <dbReference type="SAM" id="MobiDB-lite"/>
    </source>
</evidence>
<sequence length="160" mass="18185">MSNTWGRKCCAYTPRMPAHQMLQIEERSVPIANIRLKVEGRAPQSFSSSLSSHCGQCTRRGRSDREIKRPNPPARTQQTDLERYSLPDLSHLNRPHLYKVQMTASFGVTESIHISEICFKDKHRSAGGTDRVRQQPTIPRFTIRKLDENKTSEGKGDHGA</sequence>
<dbReference type="AlphaFoldDB" id="A0A0C3CSS1"/>
<dbReference type="EMBL" id="KN831770">
    <property type="protein sequence ID" value="KIM47099.1"/>
    <property type="molecule type" value="Genomic_DNA"/>
</dbReference>
<reference evidence="3" key="2">
    <citation type="submission" date="2015-01" db="EMBL/GenBank/DDBJ databases">
        <title>Evolutionary Origins and Diversification of the Mycorrhizal Mutualists.</title>
        <authorList>
            <consortium name="DOE Joint Genome Institute"/>
            <consortium name="Mycorrhizal Genomics Consortium"/>
            <person name="Kohler A."/>
            <person name="Kuo A."/>
            <person name="Nagy L.G."/>
            <person name="Floudas D."/>
            <person name="Copeland A."/>
            <person name="Barry K.W."/>
            <person name="Cichocki N."/>
            <person name="Veneault-Fourrey C."/>
            <person name="LaButti K."/>
            <person name="Lindquist E.A."/>
            <person name="Lipzen A."/>
            <person name="Lundell T."/>
            <person name="Morin E."/>
            <person name="Murat C."/>
            <person name="Riley R."/>
            <person name="Ohm R."/>
            <person name="Sun H."/>
            <person name="Tunlid A."/>
            <person name="Henrissat B."/>
            <person name="Grigoriev I.V."/>
            <person name="Hibbett D.S."/>
            <person name="Martin F."/>
        </authorList>
    </citation>
    <scope>NUCLEOTIDE SEQUENCE [LARGE SCALE GENOMIC DNA]</scope>
    <source>
        <strain evidence="3">h7</strain>
    </source>
</reference>
<feature type="region of interest" description="Disordered" evidence="1">
    <location>
        <begin position="45"/>
        <end position="84"/>
    </location>
</feature>